<accession>B8FLE0</accession>
<dbReference type="HOGENOM" id="CLU_1105734_0_0_7"/>
<evidence type="ECO:0000313" key="3">
    <source>
        <dbReference type="Proteomes" id="UP000000739"/>
    </source>
</evidence>
<name>B8FLE0_DESAL</name>
<protein>
    <recommendedName>
        <fullName evidence="1">DUF362 domain-containing protein</fullName>
    </recommendedName>
</protein>
<evidence type="ECO:0000313" key="2">
    <source>
        <dbReference type="EMBL" id="ACL05086.1"/>
    </source>
</evidence>
<feature type="domain" description="DUF362" evidence="1">
    <location>
        <begin position="48"/>
        <end position="251"/>
    </location>
</feature>
<keyword evidence="3" id="KW-1185">Reference proteome</keyword>
<organism evidence="2 3">
    <name type="scientific">Desulfatibacillum aliphaticivorans</name>
    <dbReference type="NCBI Taxonomy" id="218208"/>
    <lineage>
        <taxon>Bacteria</taxon>
        <taxon>Pseudomonadati</taxon>
        <taxon>Thermodesulfobacteriota</taxon>
        <taxon>Desulfobacteria</taxon>
        <taxon>Desulfobacterales</taxon>
        <taxon>Desulfatibacillaceae</taxon>
        <taxon>Desulfatibacillum</taxon>
    </lineage>
</organism>
<dbReference type="KEGG" id="dal:Dalk_3398"/>
<sequence length="265" mass="29045">MMPPKIGRREKGLNLSCTICDFDTYAKSVPKALKESGLPDLLQGVKKVLIKPNLVNSSPFPVTTRPECCAAVVDFVRSCSNASIVIAEGCGEPSMETTDVFRRLGYHEIAGRLDVELVDLNYAPLRRLTDPECNFFPDIFLPEMAFTHFILSVPVLKAHSLAGITCSLKSMMGFAPPQYYSGSHGIWRKAVFHENMHQSIKDLNKYRTPDFTLVDASVGLADYHLGGETCSPPVGKLVAGADALAVDRECAALLGLDWKTIDHLT</sequence>
<dbReference type="EMBL" id="CP001322">
    <property type="protein sequence ID" value="ACL05086.1"/>
    <property type="molecule type" value="Genomic_DNA"/>
</dbReference>
<gene>
    <name evidence="2" type="ordered locus">Dalk_3398</name>
</gene>
<dbReference type="Pfam" id="PF04015">
    <property type="entry name" value="DUF362"/>
    <property type="match status" value="1"/>
</dbReference>
<dbReference type="Proteomes" id="UP000000739">
    <property type="component" value="Chromosome"/>
</dbReference>
<evidence type="ECO:0000259" key="1">
    <source>
        <dbReference type="Pfam" id="PF04015"/>
    </source>
</evidence>
<reference evidence="2 3" key="1">
    <citation type="journal article" date="2012" name="Environ. Microbiol.">
        <title>The genome sequence of Desulfatibacillum alkenivorans AK-01: a blueprint for anaerobic alkane oxidation.</title>
        <authorList>
            <person name="Callaghan A.V."/>
            <person name="Morris B.E."/>
            <person name="Pereira I.A."/>
            <person name="McInerney M.J."/>
            <person name="Austin R.N."/>
            <person name="Groves J.T."/>
            <person name="Kukor J.J."/>
            <person name="Suflita J.M."/>
            <person name="Young L.Y."/>
            <person name="Zylstra G.J."/>
            <person name="Wawrik B."/>
        </authorList>
    </citation>
    <scope>NUCLEOTIDE SEQUENCE [LARGE SCALE GENOMIC DNA]</scope>
    <source>
        <strain evidence="2 3">AK-01</strain>
    </source>
</reference>
<dbReference type="AlphaFoldDB" id="B8FLE0"/>
<dbReference type="eggNOG" id="COG2006">
    <property type="taxonomic scope" value="Bacteria"/>
</dbReference>
<proteinExistence type="predicted"/>
<dbReference type="InterPro" id="IPR007160">
    <property type="entry name" value="DUF362"/>
</dbReference>